<keyword evidence="2" id="KW-1185">Reference proteome</keyword>
<sequence length="108" mass="12245">MHRMQEGMRHFKKESPNHFMLASVINACASLGKLVSGKVTNVTPMKRLPCGTRCYLLAERVGEKNEGKELRCAGVSMGIAFADVEQENKEEIVEKEMLMYQPREKKSK</sequence>
<accession>A0A6A6KL60</accession>
<comment type="caution">
    <text evidence="1">The sequence shown here is derived from an EMBL/GenBank/DDBJ whole genome shotgun (WGS) entry which is preliminary data.</text>
</comment>
<protein>
    <submittedName>
        <fullName evidence="1">Uncharacterized protein</fullName>
    </submittedName>
</protein>
<dbReference type="EMBL" id="JAAGAX010000016">
    <property type="protein sequence ID" value="KAF2289204.1"/>
    <property type="molecule type" value="Genomic_DNA"/>
</dbReference>
<organism evidence="1 2">
    <name type="scientific">Hevea brasiliensis</name>
    <name type="common">Para rubber tree</name>
    <name type="synonym">Siphonia brasiliensis</name>
    <dbReference type="NCBI Taxonomy" id="3981"/>
    <lineage>
        <taxon>Eukaryota</taxon>
        <taxon>Viridiplantae</taxon>
        <taxon>Streptophyta</taxon>
        <taxon>Embryophyta</taxon>
        <taxon>Tracheophyta</taxon>
        <taxon>Spermatophyta</taxon>
        <taxon>Magnoliopsida</taxon>
        <taxon>eudicotyledons</taxon>
        <taxon>Gunneridae</taxon>
        <taxon>Pentapetalae</taxon>
        <taxon>rosids</taxon>
        <taxon>fabids</taxon>
        <taxon>Malpighiales</taxon>
        <taxon>Euphorbiaceae</taxon>
        <taxon>Crotonoideae</taxon>
        <taxon>Micrandreae</taxon>
        <taxon>Hevea</taxon>
    </lineage>
</organism>
<proteinExistence type="predicted"/>
<evidence type="ECO:0000313" key="2">
    <source>
        <dbReference type="Proteomes" id="UP000467840"/>
    </source>
</evidence>
<dbReference type="AlphaFoldDB" id="A0A6A6KL60"/>
<evidence type="ECO:0000313" key="1">
    <source>
        <dbReference type="EMBL" id="KAF2289204.1"/>
    </source>
</evidence>
<dbReference type="Proteomes" id="UP000467840">
    <property type="component" value="Chromosome 8"/>
</dbReference>
<name>A0A6A6KL60_HEVBR</name>
<reference evidence="1 2" key="1">
    <citation type="journal article" date="2020" name="Mol. Plant">
        <title>The Chromosome-Based Rubber Tree Genome Provides New Insights into Spurge Genome Evolution and Rubber Biosynthesis.</title>
        <authorList>
            <person name="Liu J."/>
            <person name="Shi C."/>
            <person name="Shi C.C."/>
            <person name="Li W."/>
            <person name="Zhang Q.J."/>
            <person name="Zhang Y."/>
            <person name="Li K."/>
            <person name="Lu H.F."/>
            <person name="Shi C."/>
            <person name="Zhu S.T."/>
            <person name="Xiao Z.Y."/>
            <person name="Nan H."/>
            <person name="Yue Y."/>
            <person name="Zhu X.G."/>
            <person name="Wu Y."/>
            <person name="Hong X.N."/>
            <person name="Fan G.Y."/>
            <person name="Tong Y."/>
            <person name="Zhang D."/>
            <person name="Mao C.L."/>
            <person name="Liu Y.L."/>
            <person name="Hao S.J."/>
            <person name="Liu W.Q."/>
            <person name="Lv M.Q."/>
            <person name="Zhang H.B."/>
            <person name="Liu Y."/>
            <person name="Hu-Tang G.R."/>
            <person name="Wang J.P."/>
            <person name="Wang J.H."/>
            <person name="Sun Y.H."/>
            <person name="Ni S.B."/>
            <person name="Chen W.B."/>
            <person name="Zhang X.C."/>
            <person name="Jiao Y.N."/>
            <person name="Eichler E.E."/>
            <person name="Li G.H."/>
            <person name="Liu X."/>
            <person name="Gao L.Z."/>
        </authorList>
    </citation>
    <scope>NUCLEOTIDE SEQUENCE [LARGE SCALE GENOMIC DNA]</scope>
    <source>
        <strain evidence="2">cv. GT1</strain>
        <tissue evidence="1">Leaf</tissue>
    </source>
</reference>
<gene>
    <name evidence="1" type="ORF">GH714_029396</name>
</gene>